<reference evidence="6 7" key="1">
    <citation type="journal article" date="2018" name="Arch. Microbiol.">
        <title>New insights into the metabolic potential of the phototrophic purple bacterium Rhodopila globiformis DSM 161(T) from its draft genome sequence and evidence for a vanadium-dependent nitrogenase.</title>
        <authorList>
            <person name="Imhoff J.F."/>
            <person name="Rahn T."/>
            <person name="Kunzel S."/>
            <person name="Neulinger S.C."/>
        </authorList>
    </citation>
    <scope>NUCLEOTIDE SEQUENCE [LARGE SCALE GENOMIC DNA]</scope>
    <source>
        <strain evidence="6 7">DSM 161</strain>
    </source>
</reference>
<dbReference type="Pfam" id="PF13458">
    <property type="entry name" value="Peripla_BP_6"/>
    <property type="match status" value="1"/>
</dbReference>
<dbReference type="InterPro" id="IPR028082">
    <property type="entry name" value="Peripla_BP_I"/>
</dbReference>
<feature type="chain" id="PRO_5015416627" evidence="4">
    <location>
        <begin position="32"/>
        <end position="414"/>
    </location>
</feature>
<gene>
    <name evidence="6" type="ORF">CCS01_24860</name>
</gene>
<evidence type="ECO:0000313" key="7">
    <source>
        <dbReference type="Proteomes" id="UP000239724"/>
    </source>
</evidence>
<keyword evidence="3" id="KW-0813">Transport</keyword>
<dbReference type="Gene3D" id="3.40.50.2300">
    <property type="match status" value="2"/>
</dbReference>
<proteinExistence type="inferred from homology"/>
<comment type="similarity">
    <text evidence="1">Belongs to the leucine-binding protein family.</text>
</comment>
<dbReference type="EMBL" id="NHRY01000245">
    <property type="protein sequence ID" value="PPQ28337.1"/>
    <property type="molecule type" value="Genomic_DNA"/>
</dbReference>
<organism evidence="6 7">
    <name type="scientific">Rhodopila globiformis</name>
    <name type="common">Rhodopseudomonas globiformis</name>
    <dbReference type="NCBI Taxonomy" id="1071"/>
    <lineage>
        <taxon>Bacteria</taxon>
        <taxon>Pseudomonadati</taxon>
        <taxon>Pseudomonadota</taxon>
        <taxon>Alphaproteobacteria</taxon>
        <taxon>Acetobacterales</taxon>
        <taxon>Acetobacteraceae</taxon>
        <taxon>Rhodopila</taxon>
    </lineage>
</organism>
<dbReference type="RefSeq" id="WP_104521513.1">
    <property type="nucleotide sequence ID" value="NZ_NHRY01000245.1"/>
</dbReference>
<evidence type="ECO:0000256" key="3">
    <source>
        <dbReference type="ARBA" id="ARBA00022970"/>
    </source>
</evidence>
<dbReference type="InterPro" id="IPR051010">
    <property type="entry name" value="BCAA_transport"/>
</dbReference>
<protein>
    <submittedName>
        <fullName evidence="6">ABC transporter substrate-binding protein</fullName>
    </submittedName>
</protein>
<dbReference type="AlphaFoldDB" id="A0A2S6N133"/>
<evidence type="ECO:0000256" key="4">
    <source>
        <dbReference type="SAM" id="SignalP"/>
    </source>
</evidence>
<dbReference type="OrthoDB" id="5450279at2"/>
<keyword evidence="3" id="KW-0029">Amino-acid transport</keyword>
<feature type="signal peptide" evidence="4">
    <location>
        <begin position="1"/>
        <end position="31"/>
    </location>
</feature>
<evidence type="ECO:0000259" key="5">
    <source>
        <dbReference type="Pfam" id="PF13458"/>
    </source>
</evidence>
<name>A0A2S6N133_RHOGL</name>
<evidence type="ECO:0000256" key="2">
    <source>
        <dbReference type="ARBA" id="ARBA00022729"/>
    </source>
</evidence>
<evidence type="ECO:0000256" key="1">
    <source>
        <dbReference type="ARBA" id="ARBA00010062"/>
    </source>
</evidence>
<keyword evidence="7" id="KW-1185">Reference proteome</keyword>
<dbReference type="InterPro" id="IPR028081">
    <property type="entry name" value="Leu-bd"/>
</dbReference>
<dbReference type="PANTHER" id="PTHR30483:SF6">
    <property type="entry name" value="PERIPLASMIC BINDING PROTEIN OF ABC TRANSPORTER FOR NATURAL AMINO ACIDS"/>
    <property type="match status" value="1"/>
</dbReference>
<sequence>MITPDRLALRRRTLIKSSLALTALAAPPIIAARGDTPVRIGMVDPLTGILSALAASEVEGARYAVERLNKKGGILGRPIELLVEDSANDVGTGVQKTRKLIERDKVDVIFGDVNSGIAYAMSQVTNELKVFHIVPGGHTDPITGTDCKWNVFRICNTTSMDASAVTGELVRRFGKKFFFITPDYAYGHTLQESFIKHLKALGGEYQAVMLPINTVDFSATLIQARAYRPNVLLNNMGGLAQINCMKQFTQFGMQKEMGLGGALFELESIKAVPREAQAGTWAMEWWWDQPKVPEVGQFVAEFRKATGKTPSARHWFGLVAVESVRLAAEKAKSLEGPKLSLAMEDMPLPPDVALQPGHVFYRAGDHELMPNIFVGDVHPPQGNPDNVFTVTNLEPGEKAAGPVADTGCKMVHPA</sequence>
<feature type="domain" description="Leucine-binding protein" evidence="5">
    <location>
        <begin position="37"/>
        <end position="377"/>
    </location>
</feature>
<dbReference type="Proteomes" id="UP000239724">
    <property type="component" value="Unassembled WGS sequence"/>
</dbReference>
<dbReference type="GO" id="GO:0006865">
    <property type="term" value="P:amino acid transport"/>
    <property type="evidence" value="ECO:0007669"/>
    <property type="project" value="UniProtKB-KW"/>
</dbReference>
<keyword evidence="2 4" id="KW-0732">Signal</keyword>
<accession>A0A2S6N133</accession>
<dbReference type="PANTHER" id="PTHR30483">
    <property type="entry name" value="LEUCINE-SPECIFIC-BINDING PROTEIN"/>
    <property type="match status" value="1"/>
</dbReference>
<evidence type="ECO:0000313" key="6">
    <source>
        <dbReference type="EMBL" id="PPQ28337.1"/>
    </source>
</evidence>
<dbReference type="SUPFAM" id="SSF53822">
    <property type="entry name" value="Periplasmic binding protein-like I"/>
    <property type="match status" value="1"/>
</dbReference>
<comment type="caution">
    <text evidence="6">The sequence shown here is derived from an EMBL/GenBank/DDBJ whole genome shotgun (WGS) entry which is preliminary data.</text>
</comment>